<evidence type="ECO:0000313" key="1">
    <source>
        <dbReference type="EMBL" id="KZW01526.1"/>
    </source>
</evidence>
<dbReference type="STRING" id="1314781.A0A165P1Z4"/>
<accession>A0A165P1Z4</accession>
<dbReference type="InterPro" id="IPR029006">
    <property type="entry name" value="ADF-H/Gelsolin-like_dom_sf"/>
</dbReference>
<dbReference type="SUPFAM" id="SSF55753">
    <property type="entry name" value="Actin depolymerizing proteins"/>
    <property type="match status" value="1"/>
</dbReference>
<sequence length="121" mass="13237">MSPSEHSRSEYYIKLRFATALALLAAEVPSPSLPHLTASPQTDGEPVEYREVQGYESPEFLAYFPSFTTLKGGVPTGFNHVTDAPPLDVFKLYHVVSPQGSSPNRVTVREVDPAAGLCSWK</sequence>
<dbReference type="OrthoDB" id="6375767at2759"/>
<dbReference type="AlphaFoldDB" id="A0A165P1Z4"/>
<reference evidence="1 2" key="1">
    <citation type="journal article" date="2016" name="Mol. Biol. Evol.">
        <title>Comparative Genomics of Early-Diverging Mushroom-Forming Fungi Provides Insights into the Origins of Lignocellulose Decay Capabilities.</title>
        <authorList>
            <person name="Nagy L.G."/>
            <person name="Riley R."/>
            <person name="Tritt A."/>
            <person name="Adam C."/>
            <person name="Daum C."/>
            <person name="Floudas D."/>
            <person name="Sun H."/>
            <person name="Yadav J.S."/>
            <person name="Pangilinan J."/>
            <person name="Larsson K.H."/>
            <person name="Matsuura K."/>
            <person name="Barry K."/>
            <person name="Labutti K."/>
            <person name="Kuo R."/>
            <person name="Ohm R.A."/>
            <person name="Bhattacharya S.S."/>
            <person name="Shirouzu T."/>
            <person name="Yoshinaga Y."/>
            <person name="Martin F.M."/>
            <person name="Grigoriev I.V."/>
            <person name="Hibbett D.S."/>
        </authorList>
    </citation>
    <scope>NUCLEOTIDE SEQUENCE [LARGE SCALE GENOMIC DNA]</scope>
    <source>
        <strain evidence="1 2">HHB12029</strain>
    </source>
</reference>
<evidence type="ECO:0000313" key="2">
    <source>
        <dbReference type="Proteomes" id="UP000077266"/>
    </source>
</evidence>
<dbReference type="Gene3D" id="3.40.20.10">
    <property type="entry name" value="Severin"/>
    <property type="match status" value="1"/>
</dbReference>
<dbReference type="EMBL" id="KV425893">
    <property type="protein sequence ID" value="KZW01526.1"/>
    <property type="molecule type" value="Genomic_DNA"/>
</dbReference>
<protein>
    <submittedName>
        <fullName evidence="1">Uncharacterized protein</fullName>
    </submittedName>
</protein>
<dbReference type="Proteomes" id="UP000077266">
    <property type="component" value="Unassembled WGS sequence"/>
</dbReference>
<dbReference type="InParanoid" id="A0A165P1Z4"/>
<gene>
    <name evidence="1" type="ORF">EXIGLDRAFT_760738</name>
</gene>
<name>A0A165P1Z4_EXIGL</name>
<organism evidence="1 2">
    <name type="scientific">Exidia glandulosa HHB12029</name>
    <dbReference type="NCBI Taxonomy" id="1314781"/>
    <lineage>
        <taxon>Eukaryota</taxon>
        <taxon>Fungi</taxon>
        <taxon>Dikarya</taxon>
        <taxon>Basidiomycota</taxon>
        <taxon>Agaricomycotina</taxon>
        <taxon>Agaricomycetes</taxon>
        <taxon>Auriculariales</taxon>
        <taxon>Exidiaceae</taxon>
        <taxon>Exidia</taxon>
    </lineage>
</organism>
<proteinExistence type="predicted"/>
<keyword evidence="2" id="KW-1185">Reference proteome</keyword>